<gene>
    <name evidence="2" type="ORF">ALTATR162_LOCUS11612</name>
</gene>
<sequence>MEFSINSHKPKKLGFEKYSNSKVLSDITIRYGAPDELTFEAHRLLLSAKLHWFEAPFTGGLVESGAREITLVGDDSDALKTMLNFAYDEQMCPPEGWLHGASTTIDYFLGLYRIGDKYDFPEFQARIVSCFRSCMYAWLNNQATNSEEDAVALREFSGFVSEIYNLVGLGYKPDHPLVKVLLDVADDQGSASILSNNGYKQPFNNDGFTRSSRVRKRYLASLDGEDWIIGKT</sequence>
<feature type="domain" description="BTB" evidence="1">
    <location>
        <begin position="25"/>
        <end position="95"/>
    </location>
</feature>
<dbReference type="Pfam" id="PF00651">
    <property type="entry name" value="BTB"/>
    <property type="match status" value="1"/>
</dbReference>
<dbReference type="RefSeq" id="XP_043175189.1">
    <property type="nucleotide sequence ID" value="XM_043319254.1"/>
</dbReference>
<proteinExistence type="predicted"/>
<keyword evidence="3" id="KW-1185">Reference proteome</keyword>
<dbReference type="InterPro" id="IPR000210">
    <property type="entry name" value="BTB/POZ_dom"/>
</dbReference>
<evidence type="ECO:0000259" key="1">
    <source>
        <dbReference type="PROSITE" id="PS50097"/>
    </source>
</evidence>
<dbReference type="OrthoDB" id="6359816at2759"/>
<evidence type="ECO:0000313" key="2">
    <source>
        <dbReference type="EMBL" id="CAG5186547.1"/>
    </source>
</evidence>
<organism evidence="2 3">
    <name type="scientific">Alternaria atra</name>
    <dbReference type="NCBI Taxonomy" id="119953"/>
    <lineage>
        <taxon>Eukaryota</taxon>
        <taxon>Fungi</taxon>
        <taxon>Dikarya</taxon>
        <taxon>Ascomycota</taxon>
        <taxon>Pezizomycotina</taxon>
        <taxon>Dothideomycetes</taxon>
        <taxon>Pleosporomycetidae</taxon>
        <taxon>Pleosporales</taxon>
        <taxon>Pleosporineae</taxon>
        <taxon>Pleosporaceae</taxon>
        <taxon>Alternaria</taxon>
        <taxon>Alternaria sect. Ulocladioides</taxon>
    </lineage>
</organism>
<protein>
    <recommendedName>
        <fullName evidence="1">BTB domain-containing protein</fullName>
    </recommendedName>
</protein>
<dbReference type="Proteomes" id="UP000676310">
    <property type="component" value="Unassembled WGS sequence"/>
</dbReference>
<dbReference type="GeneID" id="67011904"/>
<dbReference type="AlphaFoldDB" id="A0A8J2IFY3"/>
<name>A0A8J2IFY3_9PLEO</name>
<dbReference type="Gene3D" id="3.30.710.10">
    <property type="entry name" value="Potassium Channel Kv1.1, Chain A"/>
    <property type="match status" value="1"/>
</dbReference>
<accession>A0A8J2IFY3</accession>
<dbReference type="InterPro" id="IPR011333">
    <property type="entry name" value="SKP1/BTB/POZ_sf"/>
</dbReference>
<reference evidence="2" key="1">
    <citation type="submission" date="2021-05" db="EMBL/GenBank/DDBJ databases">
        <authorList>
            <person name="Stam R."/>
        </authorList>
    </citation>
    <scope>NUCLEOTIDE SEQUENCE</scope>
    <source>
        <strain evidence="2">CS162</strain>
    </source>
</reference>
<comment type="caution">
    <text evidence="2">The sequence shown here is derived from an EMBL/GenBank/DDBJ whole genome shotgun (WGS) entry which is preliminary data.</text>
</comment>
<dbReference type="EMBL" id="CAJRGZ010000030">
    <property type="protein sequence ID" value="CAG5186547.1"/>
    <property type="molecule type" value="Genomic_DNA"/>
</dbReference>
<evidence type="ECO:0000313" key="3">
    <source>
        <dbReference type="Proteomes" id="UP000676310"/>
    </source>
</evidence>
<dbReference type="SUPFAM" id="SSF54695">
    <property type="entry name" value="POZ domain"/>
    <property type="match status" value="1"/>
</dbReference>
<dbReference type="PROSITE" id="PS50097">
    <property type="entry name" value="BTB"/>
    <property type="match status" value="1"/>
</dbReference>